<comment type="caution">
    <text evidence="1">The sequence shown here is derived from an EMBL/GenBank/DDBJ whole genome shotgun (WGS) entry which is preliminary data.</text>
</comment>
<evidence type="ECO:0008006" key="3">
    <source>
        <dbReference type="Google" id="ProtNLM"/>
    </source>
</evidence>
<organism evidence="1 2">
    <name type="scientific">Candidatus Amesbacteria bacterium GW2011_GWA2_47_11b</name>
    <dbReference type="NCBI Taxonomy" id="1618358"/>
    <lineage>
        <taxon>Bacteria</taxon>
        <taxon>Candidatus Amesiibacteriota</taxon>
    </lineage>
</organism>
<dbReference type="STRING" id="1618358.UX80_C0026G0002"/>
<evidence type="ECO:0000313" key="1">
    <source>
        <dbReference type="EMBL" id="KKU57091.1"/>
    </source>
</evidence>
<sequence length="188" mass="22129">MKNLTSRLHLSNQAVFTSKEIALFWDEPNPNNLKNKINYYIRTGTLRSLRRGLYVLAGKSYSPFEVANRIYAPSYVSLETVLAQEGVIFQFDERIYSLTYQTRELIVDGKKYIYRKISNDILTNPIGLKSWGSYWMASKERAFLDSLHLDGQHHFDHLDNMDWGLCRKILPIYHNNSLNKRFETYVKH</sequence>
<dbReference type="EMBL" id="LCNO01000026">
    <property type="protein sequence ID" value="KKU57091.1"/>
    <property type="molecule type" value="Genomic_DNA"/>
</dbReference>
<evidence type="ECO:0000313" key="2">
    <source>
        <dbReference type="Proteomes" id="UP000034307"/>
    </source>
</evidence>
<accession>A0A0G1RIZ6</accession>
<dbReference type="Proteomes" id="UP000034307">
    <property type="component" value="Unassembled WGS sequence"/>
</dbReference>
<proteinExistence type="predicted"/>
<dbReference type="AlphaFoldDB" id="A0A0G1RIZ6"/>
<name>A0A0G1RIZ6_9BACT</name>
<gene>
    <name evidence="1" type="ORF">UX80_C0026G0002</name>
</gene>
<reference evidence="1 2" key="1">
    <citation type="journal article" date="2015" name="Nature">
        <title>rRNA introns, odd ribosomes, and small enigmatic genomes across a large radiation of phyla.</title>
        <authorList>
            <person name="Brown C.T."/>
            <person name="Hug L.A."/>
            <person name="Thomas B.C."/>
            <person name="Sharon I."/>
            <person name="Castelle C.J."/>
            <person name="Singh A."/>
            <person name="Wilkins M.J."/>
            <person name="Williams K.H."/>
            <person name="Banfield J.F."/>
        </authorList>
    </citation>
    <scope>NUCLEOTIDE SEQUENCE [LARGE SCALE GENOMIC DNA]</scope>
</reference>
<protein>
    <recommendedName>
        <fullName evidence="3">Transcriptional regulator, AbiEi antitoxin, Type IV TA system</fullName>
    </recommendedName>
</protein>